<gene>
    <name evidence="1" type="ORF">HNE05_13525</name>
</gene>
<accession>A0A6M8FK53</accession>
<dbReference type="RefSeq" id="WP_173209152.1">
    <property type="nucleotide sequence ID" value="NZ_CP053697.2"/>
</dbReference>
<dbReference type="KEGG" id="pcam:HNE05_13525"/>
<proteinExistence type="predicted"/>
<protein>
    <submittedName>
        <fullName evidence="1">Sugar ABC transporter ATPase</fullName>
    </submittedName>
</protein>
<dbReference type="EMBL" id="CP053697">
    <property type="protein sequence ID" value="QKE64330.1"/>
    <property type="molecule type" value="Genomic_DNA"/>
</dbReference>
<name>A0A6M8FK53_9GAMM</name>
<evidence type="ECO:0000313" key="1">
    <source>
        <dbReference type="EMBL" id="QKE64330.1"/>
    </source>
</evidence>
<dbReference type="Proteomes" id="UP000501379">
    <property type="component" value="Chromosome"/>
</dbReference>
<reference evidence="1" key="1">
    <citation type="submission" date="2020-07" db="EMBL/GenBank/DDBJ databases">
        <title>Nitrate ammonifying Pseudomonas campi sp. nov. isolated from German agricultural grassland.</title>
        <authorList>
            <person name="Timsy T."/>
            <person name="Ulrich A."/>
            <person name="Spanner T."/>
            <person name="Foesel B."/>
            <person name="Kolb S."/>
            <person name="Horn M.A."/>
            <person name="Behrendt U."/>
        </authorList>
    </citation>
    <scope>NUCLEOTIDE SEQUENCE</scope>
    <source>
        <strain evidence="1">S1-A32-2</strain>
    </source>
</reference>
<sequence>MSENQAIIVPRISSFPGHEGRARVVLRWLAQLNVIEEQPSTCGRSFNRMAYAIAPGARRVVELPQLLPFGQPINGLEVVSKRCIYTPTEDFAEEAGCPECRQEIGPALFDSLEEWMPGQTDNFCCPQCGHEDDINGFLFLQPCAFSNLGFIFNNWSAATFKQGFLDEFAERLGYPVALVQVVVS</sequence>
<dbReference type="AlphaFoldDB" id="A0A6M8FK53"/>
<organism evidence="1 2">
    <name type="scientific">Aquipseudomonas campi</name>
    <dbReference type="NCBI Taxonomy" id="2731681"/>
    <lineage>
        <taxon>Bacteria</taxon>
        <taxon>Pseudomonadati</taxon>
        <taxon>Pseudomonadota</taxon>
        <taxon>Gammaproteobacteria</taxon>
        <taxon>Pseudomonadales</taxon>
        <taxon>Pseudomonadaceae</taxon>
        <taxon>Aquipseudomonas</taxon>
    </lineage>
</organism>
<evidence type="ECO:0000313" key="2">
    <source>
        <dbReference type="Proteomes" id="UP000501379"/>
    </source>
</evidence>
<keyword evidence="2" id="KW-1185">Reference proteome</keyword>